<protein>
    <recommendedName>
        <fullName evidence="4">Secreted protein</fullName>
    </recommendedName>
</protein>
<evidence type="ECO:0000256" key="1">
    <source>
        <dbReference type="SAM" id="SignalP"/>
    </source>
</evidence>
<accession>A0A8J3Q1E0</accession>
<dbReference type="AlphaFoldDB" id="A0A8J3Q1E0"/>
<comment type="caution">
    <text evidence="2">The sequence shown here is derived from an EMBL/GenBank/DDBJ whole genome shotgun (WGS) entry which is preliminary data.</text>
</comment>
<keyword evidence="3" id="KW-1185">Reference proteome</keyword>
<proteinExistence type="predicted"/>
<evidence type="ECO:0000313" key="3">
    <source>
        <dbReference type="Proteomes" id="UP000612899"/>
    </source>
</evidence>
<feature type="signal peptide" evidence="1">
    <location>
        <begin position="1"/>
        <end position="23"/>
    </location>
</feature>
<keyword evidence="1" id="KW-0732">Signal</keyword>
<dbReference type="RefSeq" id="WP_203905924.1">
    <property type="nucleotide sequence ID" value="NZ_BONY01000001.1"/>
</dbReference>
<feature type="chain" id="PRO_5039169761" description="Secreted protein" evidence="1">
    <location>
        <begin position="24"/>
        <end position="151"/>
    </location>
</feature>
<sequence>MPRLRTTARLAAAALMATMAITAAVQAPAIAYDGCWGSGGAHQDYLGNTYGTAWCNAYTGGNVMAGGVSSGYLNAGNSWFVCQEQWVGYENPHVGSARNNYWLYTQADTSTNSKHGWGWFPATKISGGGNYQPIPGLRNCGTIPIFPSPTP</sequence>
<reference evidence="2" key="1">
    <citation type="submission" date="2021-01" db="EMBL/GenBank/DDBJ databases">
        <title>Whole genome shotgun sequence of Rhizocola hellebori NBRC 109834.</title>
        <authorList>
            <person name="Komaki H."/>
            <person name="Tamura T."/>
        </authorList>
    </citation>
    <scope>NUCLEOTIDE SEQUENCE</scope>
    <source>
        <strain evidence="2">NBRC 109834</strain>
    </source>
</reference>
<dbReference type="Proteomes" id="UP000612899">
    <property type="component" value="Unassembled WGS sequence"/>
</dbReference>
<gene>
    <name evidence="2" type="ORF">Rhe02_00320</name>
</gene>
<name>A0A8J3Q1E0_9ACTN</name>
<evidence type="ECO:0008006" key="4">
    <source>
        <dbReference type="Google" id="ProtNLM"/>
    </source>
</evidence>
<evidence type="ECO:0000313" key="2">
    <source>
        <dbReference type="EMBL" id="GIH01965.1"/>
    </source>
</evidence>
<dbReference type="EMBL" id="BONY01000001">
    <property type="protein sequence ID" value="GIH01965.1"/>
    <property type="molecule type" value="Genomic_DNA"/>
</dbReference>
<organism evidence="2 3">
    <name type="scientific">Rhizocola hellebori</name>
    <dbReference type="NCBI Taxonomy" id="1392758"/>
    <lineage>
        <taxon>Bacteria</taxon>
        <taxon>Bacillati</taxon>
        <taxon>Actinomycetota</taxon>
        <taxon>Actinomycetes</taxon>
        <taxon>Micromonosporales</taxon>
        <taxon>Micromonosporaceae</taxon>
        <taxon>Rhizocola</taxon>
    </lineage>
</organism>